<comment type="caution">
    <text evidence="8">The sequence shown here is derived from an EMBL/GenBank/DDBJ whole genome shotgun (WGS) entry which is preliminary data.</text>
</comment>
<keyword evidence="9" id="KW-1185">Reference proteome</keyword>
<dbReference type="PANTHER" id="PTHR13477">
    <property type="entry name" value="MITOCHONDRIAL 39S RIBOSOMAL PROTEIN L49"/>
    <property type="match status" value="1"/>
</dbReference>
<dbReference type="GO" id="GO:0005840">
    <property type="term" value="C:ribosome"/>
    <property type="evidence" value="ECO:0007669"/>
    <property type="project" value="UniProtKB-KW"/>
</dbReference>
<organism evidence="8 9">
    <name type="scientific">Discostella pseudostelligera</name>
    <dbReference type="NCBI Taxonomy" id="259834"/>
    <lineage>
        <taxon>Eukaryota</taxon>
        <taxon>Sar</taxon>
        <taxon>Stramenopiles</taxon>
        <taxon>Ochrophyta</taxon>
        <taxon>Bacillariophyta</taxon>
        <taxon>Coscinodiscophyceae</taxon>
        <taxon>Thalassiosirophycidae</taxon>
        <taxon>Stephanodiscales</taxon>
        <taxon>Stephanodiscaceae</taxon>
        <taxon>Discostella</taxon>
    </lineage>
</organism>
<keyword evidence="4" id="KW-0496">Mitochondrion</keyword>
<dbReference type="AlphaFoldDB" id="A0ABD3LXL1"/>
<evidence type="ECO:0000256" key="7">
    <source>
        <dbReference type="SAM" id="MobiDB-lite"/>
    </source>
</evidence>
<gene>
    <name evidence="8" type="ORF">ACHAWU_009877</name>
</gene>
<evidence type="ECO:0000256" key="2">
    <source>
        <dbReference type="ARBA" id="ARBA00005677"/>
    </source>
</evidence>
<keyword evidence="3" id="KW-0689">Ribosomal protein</keyword>
<dbReference type="InterPro" id="IPR007740">
    <property type="entry name" value="Ribosomal_mL49"/>
</dbReference>
<comment type="subcellular location">
    <subcellularLocation>
        <location evidence="1">Mitochondrion</location>
    </subcellularLocation>
</comment>
<evidence type="ECO:0000256" key="1">
    <source>
        <dbReference type="ARBA" id="ARBA00004173"/>
    </source>
</evidence>
<evidence type="ECO:0000256" key="4">
    <source>
        <dbReference type="ARBA" id="ARBA00023128"/>
    </source>
</evidence>
<reference evidence="8 9" key="1">
    <citation type="submission" date="2024-10" db="EMBL/GenBank/DDBJ databases">
        <title>Updated reference genomes for cyclostephanoid diatoms.</title>
        <authorList>
            <person name="Roberts W.R."/>
            <person name="Alverson A.J."/>
        </authorList>
    </citation>
    <scope>NUCLEOTIDE SEQUENCE [LARGE SCALE GENOMIC DNA]</scope>
    <source>
        <strain evidence="8 9">AJA232-27</strain>
    </source>
</reference>
<evidence type="ECO:0000313" key="8">
    <source>
        <dbReference type="EMBL" id="KAL3756483.1"/>
    </source>
</evidence>
<dbReference type="GO" id="GO:0005739">
    <property type="term" value="C:mitochondrion"/>
    <property type="evidence" value="ECO:0007669"/>
    <property type="project" value="UniProtKB-SubCell"/>
</dbReference>
<sequence length="230" mass="25072">MSFLRPLSSVVVRVAASPAAGRMRPSSAAAAAEIFNATPIITHYRSKHSATQVNRLFKNNPARLRLLKKEGGITPSEQKQLARQQIPDPTYPTIHKPTFLDNGWSAPPPPEVKIPEYPFKVVRTGNKPFGAVGFLPVYRDVRIHGTKHTTIVRNVKGDINAFITELRAVLKLPQNKKGILTSASTRGHGGGTAGRGVNSENPIRIRTGGAIEVNGDYAREVKRWLAGLGF</sequence>
<accession>A0ABD3LXL1</accession>
<dbReference type="Gene3D" id="3.30.780.10">
    <property type="entry name" value="SUI1-like domain"/>
    <property type="match status" value="1"/>
</dbReference>
<feature type="region of interest" description="Disordered" evidence="7">
    <location>
        <begin position="181"/>
        <end position="201"/>
    </location>
</feature>
<dbReference type="Pfam" id="PF05046">
    <property type="entry name" value="Img2"/>
    <property type="match status" value="1"/>
</dbReference>
<proteinExistence type="inferred from homology"/>
<comment type="similarity">
    <text evidence="2">Belongs to the mitochondrion-specific ribosomal protein mL49 family.</text>
</comment>
<evidence type="ECO:0000256" key="6">
    <source>
        <dbReference type="ARBA" id="ARBA00035191"/>
    </source>
</evidence>
<evidence type="ECO:0000313" key="9">
    <source>
        <dbReference type="Proteomes" id="UP001530293"/>
    </source>
</evidence>
<evidence type="ECO:0000256" key="3">
    <source>
        <dbReference type="ARBA" id="ARBA00022980"/>
    </source>
</evidence>
<dbReference type="PANTHER" id="PTHR13477:SF0">
    <property type="entry name" value="LARGE RIBOSOMAL SUBUNIT PROTEIN ML49"/>
    <property type="match status" value="1"/>
</dbReference>
<dbReference type="Proteomes" id="UP001530293">
    <property type="component" value="Unassembled WGS sequence"/>
</dbReference>
<evidence type="ECO:0000256" key="5">
    <source>
        <dbReference type="ARBA" id="ARBA00023274"/>
    </source>
</evidence>
<name>A0ABD3LXL1_9STRA</name>
<dbReference type="EMBL" id="JALLBG020000303">
    <property type="protein sequence ID" value="KAL3756483.1"/>
    <property type="molecule type" value="Genomic_DNA"/>
</dbReference>
<dbReference type="GO" id="GO:1990904">
    <property type="term" value="C:ribonucleoprotein complex"/>
    <property type="evidence" value="ECO:0007669"/>
    <property type="project" value="UniProtKB-KW"/>
</dbReference>
<keyword evidence="5" id="KW-0687">Ribonucleoprotein</keyword>
<protein>
    <recommendedName>
        <fullName evidence="6">Large ribosomal subunit protein mL49</fullName>
    </recommendedName>
</protein>